<dbReference type="Proteomes" id="UP000799302">
    <property type="component" value="Unassembled WGS sequence"/>
</dbReference>
<dbReference type="AlphaFoldDB" id="A0A6A6UIZ9"/>
<keyword evidence="2" id="KW-1185">Reference proteome</keyword>
<name>A0A6A6UIZ9_9PEZI</name>
<gene>
    <name evidence="1" type="ORF">BT63DRAFT_452266</name>
</gene>
<reference evidence="1" key="1">
    <citation type="journal article" date="2020" name="Stud. Mycol.">
        <title>101 Dothideomycetes genomes: a test case for predicting lifestyles and emergence of pathogens.</title>
        <authorList>
            <person name="Haridas S."/>
            <person name="Albert R."/>
            <person name="Binder M."/>
            <person name="Bloem J."/>
            <person name="Labutti K."/>
            <person name="Salamov A."/>
            <person name="Andreopoulos B."/>
            <person name="Baker S."/>
            <person name="Barry K."/>
            <person name="Bills G."/>
            <person name="Bluhm B."/>
            <person name="Cannon C."/>
            <person name="Castanera R."/>
            <person name="Culley D."/>
            <person name="Daum C."/>
            <person name="Ezra D."/>
            <person name="Gonzalez J."/>
            <person name="Henrissat B."/>
            <person name="Kuo A."/>
            <person name="Liang C."/>
            <person name="Lipzen A."/>
            <person name="Lutzoni F."/>
            <person name="Magnuson J."/>
            <person name="Mondo S."/>
            <person name="Nolan M."/>
            <person name="Ohm R."/>
            <person name="Pangilinan J."/>
            <person name="Park H.-J."/>
            <person name="Ramirez L."/>
            <person name="Alfaro M."/>
            <person name="Sun H."/>
            <person name="Tritt A."/>
            <person name="Yoshinaga Y."/>
            <person name="Zwiers L.-H."/>
            <person name="Turgeon B."/>
            <person name="Goodwin S."/>
            <person name="Spatafora J."/>
            <person name="Crous P."/>
            <person name="Grigoriev I."/>
        </authorList>
    </citation>
    <scope>NUCLEOTIDE SEQUENCE</scope>
    <source>
        <strain evidence="1">CBS 115976</strain>
    </source>
</reference>
<dbReference type="EMBL" id="MU004232">
    <property type="protein sequence ID" value="KAF2671760.1"/>
    <property type="molecule type" value="Genomic_DNA"/>
</dbReference>
<accession>A0A6A6UIZ9</accession>
<proteinExistence type="predicted"/>
<organism evidence="1 2">
    <name type="scientific">Microthyrium microscopicum</name>
    <dbReference type="NCBI Taxonomy" id="703497"/>
    <lineage>
        <taxon>Eukaryota</taxon>
        <taxon>Fungi</taxon>
        <taxon>Dikarya</taxon>
        <taxon>Ascomycota</taxon>
        <taxon>Pezizomycotina</taxon>
        <taxon>Dothideomycetes</taxon>
        <taxon>Dothideomycetes incertae sedis</taxon>
        <taxon>Microthyriales</taxon>
        <taxon>Microthyriaceae</taxon>
        <taxon>Microthyrium</taxon>
    </lineage>
</organism>
<evidence type="ECO:0000313" key="1">
    <source>
        <dbReference type="EMBL" id="KAF2671760.1"/>
    </source>
</evidence>
<evidence type="ECO:0000313" key="2">
    <source>
        <dbReference type="Proteomes" id="UP000799302"/>
    </source>
</evidence>
<sequence length="278" mass="31642">MISPYVAPLGPDRKTFADDLSDIIKIVMEFAPAIRGIKSPGFRQDLLNSPRADLVLLLEDNTGKKCGELVIQKGYPTKLLETICPNLITTNLASGKQILPAWSVYNEAMIVITTWLLEVVSTLEPEAQDGELQLPCHSVEILGFQHLLAYWRVFSAMGHAPWTGKMEKLITRYIKQVALQYPEYQEFFWYVDYHHPMCQVLLESMALLLTDDSTPIPVAKKILGFFHQERPRYLWRLVKLQAETGDEKAIDRFDAMKARQVESRKKVPAVKKASAHTN</sequence>
<protein>
    <submittedName>
        <fullName evidence="1">Uncharacterized protein</fullName>
    </submittedName>
</protein>